<dbReference type="RefSeq" id="WP_052037387.1">
    <property type="nucleotide sequence ID" value="NZ_JAEMUK010000080.1"/>
</dbReference>
<evidence type="ECO:0000256" key="6">
    <source>
        <dbReference type="ARBA" id="ARBA00022741"/>
    </source>
</evidence>
<keyword evidence="6" id="KW-0547">Nucleotide-binding</keyword>
<dbReference type="GO" id="GO:0046654">
    <property type="term" value="P:tetrahydrofolate biosynthetic process"/>
    <property type="evidence" value="ECO:0007669"/>
    <property type="project" value="UniProtKB-UniPathway"/>
</dbReference>
<dbReference type="GO" id="GO:0046656">
    <property type="term" value="P:folic acid biosynthetic process"/>
    <property type="evidence" value="ECO:0007669"/>
    <property type="project" value="UniProtKB-KW"/>
</dbReference>
<gene>
    <name evidence="14" type="primary">folK</name>
    <name evidence="14" type="ORF">JDN41_14265</name>
</gene>
<dbReference type="GO" id="GO:0003848">
    <property type="term" value="F:2-amino-4-hydroxy-6-hydroxymethyldihydropteridine diphosphokinase activity"/>
    <property type="evidence" value="ECO:0007669"/>
    <property type="project" value="UniProtKB-EC"/>
</dbReference>
<keyword evidence="7 14" id="KW-0418">Kinase</keyword>
<dbReference type="GO" id="GO:0016301">
    <property type="term" value="F:kinase activity"/>
    <property type="evidence" value="ECO:0007669"/>
    <property type="project" value="UniProtKB-KW"/>
</dbReference>
<evidence type="ECO:0000256" key="12">
    <source>
        <dbReference type="ARBA" id="ARBA00033413"/>
    </source>
</evidence>
<dbReference type="Pfam" id="PF01288">
    <property type="entry name" value="HPPK"/>
    <property type="match status" value="1"/>
</dbReference>
<dbReference type="Proteomes" id="UP000623250">
    <property type="component" value="Unassembled WGS sequence"/>
</dbReference>
<dbReference type="NCBIfam" id="TIGR01498">
    <property type="entry name" value="folK"/>
    <property type="match status" value="1"/>
</dbReference>
<evidence type="ECO:0000256" key="9">
    <source>
        <dbReference type="ARBA" id="ARBA00022909"/>
    </source>
</evidence>
<keyword evidence="15" id="KW-1185">Reference proteome</keyword>
<evidence type="ECO:0000256" key="1">
    <source>
        <dbReference type="ARBA" id="ARBA00005051"/>
    </source>
</evidence>
<keyword evidence="8" id="KW-0067">ATP-binding</keyword>
<evidence type="ECO:0000256" key="2">
    <source>
        <dbReference type="ARBA" id="ARBA00005810"/>
    </source>
</evidence>
<proteinExistence type="inferred from homology"/>
<dbReference type="AlphaFoldDB" id="A0A8I1GIY1"/>
<comment type="pathway">
    <text evidence="1">Cofactor biosynthesis; tetrahydrofolate biosynthesis; 2-amino-4-hydroxy-6-hydroxymethyl-7,8-dihydropteridine diphosphate from 7,8-dihydroneopterin triphosphate: step 4/4.</text>
</comment>
<reference evidence="14 15" key="1">
    <citation type="submission" date="2020-12" db="EMBL/GenBank/DDBJ databases">
        <title>Revised draft genomes of Rhodomicrobium vannielii ATCC 17100 and Rhodomicrobium udaipurense JA643.</title>
        <authorList>
            <person name="Conners E.M."/>
            <person name="Davenport E.J."/>
            <person name="Bose A."/>
        </authorList>
    </citation>
    <scope>NUCLEOTIDE SEQUENCE [LARGE SCALE GENOMIC DNA]</scope>
    <source>
        <strain evidence="14 15">JA643</strain>
    </source>
</reference>
<evidence type="ECO:0000256" key="8">
    <source>
        <dbReference type="ARBA" id="ARBA00022840"/>
    </source>
</evidence>
<dbReference type="SUPFAM" id="SSF55083">
    <property type="entry name" value="6-hydroxymethyl-7,8-dihydropterin pyrophosphokinase, HPPK"/>
    <property type="match status" value="1"/>
</dbReference>
<dbReference type="InterPro" id="IPR000550">
    <property type="entry name" value="Hppk"/>
</dbReference>
<name>A0A8I1GIY1_9HYPH</name>
<keyword evidence="5 14" id="KW-0808">Transferase</keyword>
<evidence type="ECO:0000256" key="10">
    <source>
        <dbReference type="ARBA" id="ARBA00029409"/>
    </source>
</evidence>
<comment type="similarity">
    <text evidence="2">Belongs to the HPPK family.</text>
</comment>
<dbReference type="GO" id="GO:0005524">
    <property type="term" value="F:ATP binding"/>
    <property type="evidence" value="ECO:0007669"/>
    <property type="project" value="UniProtKB-KW"/>
</dbReference>
<evidence type="ECO:0000259" key="13">
    <source>
        <dbReference type="PROSITE" id="PS00794"/>
    </source>
</evidence>
<dbReference type="PANTHER" id="PTHR43071">
    <property type="entry name" value="2-AMINO-4-HYDROXY-6-HYDROXYMETHYLDIHYDROPTERIDINE PYROPHOSPHOKINASE"/>
    <property type="match status" value="1"/>
</dbReference>
<protein>
    <recommendedName>
        <fullName evidence="4">2-amino-4-hydroxy-6-hydroxymethyldihydropteridine pyrophosphokinase</fullName>
        <ecNumber evidence="3">2.7.6.3</ecNumber>
    </recommendedName>
    <alternativeName>
        <fullName evidence="11">6-hydroxymethyl-7,8-dihydropterin pyrophosphokinase</fullName>
    </alternativeName>
    <alternativeName>
        <fullName evidence="12">7,8-dihydro-6-hydroxymethylpterin-pyrophosphokinase</fullName>
    </alternativeName>
</protein>
<evidence type="ECO:0000256" key="5">
    <source>
        <dbReference type="ARBA" id="ARBA00022679"/>
    </source>
</evidence>
<organism evidence="14 15">
    <name type="scientific">Rhodomicrobium udaipurense</name>
    <dbReference type="NCBI Taxonomy" id="1202716"/>
    <lineage>
        <taxon>Bacteria</taxon>
        <taxon>Pseudomonadati</taxon>
        <taxon>Pseudomonadota</taxon>
        <taxon>Alphaproteobacteria</taxon>
        <taxon>Hyphomicrobiales</taxon>
        <taxon>Hyphomicrobiaceae</taxon>
        <taxon>Rhodomicrobium</taxon>
    </lineage>
</organism>
<evidence type="ECO:0000256" key="7">
    <source>
        <dbReference type="ARBA" id="ARBA00022777"/>
    </source>
</evidence>
<feature type="domain" description="7,8-dihydro-6-hydroxymethylpterin-pyrophosphokinase" evidence="13">
    <location>
        <begin position="107"/>
        <end position="118"/>
    </location>
</feature>
<dbReference type="PANTHER" id="PTHR43071:SF1">
    <property type="entry name" value="2-AMINO-4-HYDROXY-6-HYDROXYMETHYLDIHYDROPTERIDINE PYROPHOSPHOKINASE"/>
    <property type="match status" value="1"/>
</dbReference>
<dbReference type="UniPathway" id="UPA00077">
    <property type="reaction ID" value="UER00155"/>
</dbReference>
<keyword evidence="9" id="KW-0289">Folate biosynthesis</keyword>
<dbReference type="PROSITE" id="PS00794">
    <property type="entry name" value="HPPK"/>
    <property type="match status" value="1"/>
</dbReference>
<evidence type="ECO:0000256" key="4">
    <source>
        <dbReference type="ARBA" id="ARBA00016218"/>
    </source>
</evidence>
<dbReference type="Gene3D" id="3.30.70.560">
    <property type="entry name" value="7,8-Dihydro-6-hydroxymethylpterin-pyrophosphokinase HPPK"/>
    <property type="match status" value="1"/>
</dbReference>
<sequence>MSANQGILFQTGIFIALGSNLPGPWGSPEETLQRAVRELASRGVEIEKTSRLYRTKAHSEVEQPDFVNAVASVNSSMPADALLRVLKRIEAQAGRFLTVKHHHADHRWAPRPLDLDIVSYKSLVRNWLMSRPALNATLTLPHPRAHERAFVLRPLMDVAPRWHHPVLGLTPAALLARPSVRDTGAILDVDGLLVEMNSRRYSKDITSPRTEA</sequence>
<evidence type="ECO:0000313" key="15">
    <source>
        <dbReference type="Proteomes" id="UP000623250"/>
    </source>
</evidence>
<evidence type="ECO:0000256" key="3">
    <source>
        <dbReference type="ARBA" id="ARBA00013253"/>
    </source>
</evidence>
<evidence type="ECO:0000256" key="11">
    <source>
        <dbReference type="ARBA" id="ARBA00029766"/>
    </source>
</evidence>
<comment type="caution">
    <text evidence="14">The sequence shown here is derived from an EMBL/GenBank/DDBJ whole genome shotgun (WGS) entry which is preliminary data.</text>
</comment>
<evidence type="ECO:0000313" key="14">
    <source>
        <dbReference type="EMBL" id="MBJ7544715.1"/>
    </source>
</evidence>
<dbReference type="InterPro" id="IPR035907">
    <property type="entry name" value="Hppk_sf"/>
</dbReference>
<comment type="function">
    <text evidence="10">Catalyzes the transfer of pyrophosphate from adenosine triphosphate (ATP) to 6-hydroxymethyl-7,8-dihydropterin, an enzymatic step in folate biosynthesis pathway.</text>
</comment>
<dbReference type="EC" id="2.7.6.3" evidence="3"/>
<dbReference type="EMBL" id="JAEMUK010000080">
    <property type="protein sequence ID" value="MBJ7544715.1"/>
    <property type="molecule type" value="Genomic_DNA"/>
</dbReference>
<dbReference type="CDD" id="cd00483">
    <property type="entry name" value="HPPK"/>
    <property type="match status" value="1"/>
</dbReference>
<accession>A0A8I1GIY1</accession>